<sequence>MLANKWRHQVSPTRKPLSRGLHSPLPLLTLPGERWVLLAAHAKNNPKLSTQHFKMTGRERWSLLDGEFLRRRRSVQSIIDHYLNRLVDIFDFPVAPPSSSLDSLPASLTTTRKYSASVSAETYTTMDDCNSPRSHSRECTIGSFSKNSPSKTSKDSLADRVRKMLLRSTGSASSRPMTRKSVAICGDSIKSNQSPEPRELRMSWIPVRKKNASQEPQDDLWIERDEQDRQLECGYKCLPDEATI</sequence>
<gene>
    <name evidence="1" type="ORF">Plil01_000244800</name>
</gene>
<organism evidence="1 2">
    <name type="scientific">Phytophthora lilii</name>
    <dbReference type="NCBI Taxonomy" id="2077276"/>
    <lineage>
        <taxon>Eukaryota</taxon>
        <taxon>Sar</taxon>
        <taxon>Stramenopiles</taxon>
        <taxon>Oomycota</taxon>
        <taxon>Peronosporomycetes</taxon>
        <taxon>Peronosporales</taxon>
        <taxon>Peronosporaceae</taxon>
        <taxon>Phytophthora</taxon>
    </lineage>
</organism>
<protein>
    <submittedName>
        <fullName evidence="1">Unnamed protein product</fullName>
    </submittedName>
</protein>
<comment type="caution">
    <text evidence="1">The sequence shown here is derived from an EMBL/GenBank/DDBJ whole genome shotgun (WGS) entry which is preliminary data.</text>
</comment>
<name>A0A9W6TEM0_9STRA</name>
<reference evidence="1" key="1">
    <citation type="submission" date="2023-04" db="EMBL/GenBank/DDBJ databases">
        <title>Phytophthora lilii NBRC 32176.</title>
        <authorList>
            <person name="Ichikawa N."/>
            <person name="Sato H."/>
            <person name="Tonouchi N."/>
        </authorList>
    </citation>
    <scope>NUCLEOTIDE SEQUENCE</scope>
    <source>
        <strain evidence="1">NBRC 32176</strain>
    </source>
</reference>
<dbReference type="OrthoDB" id="96584at2759"/>
<proteinExistence type="predicted"/>
<dbReference type="EMBL" id="BSXW01000088">
    <property type="protein sequence ID" value="GMF11774.1"/>
    <property type="molecule type" value="Genomic_DNA"/>
</dbReference>
<evidence type="ECO:0000313" key="1">
    <source>
        <dbReference type="EMBL" id="GMF11774.1"/>
    </source>
</evidence>
<dbReference type="Proteomes" id="UP001165083">
    <property type="component" value="Unassembled WGS sequence"/>
</dbReference>
<accession>A0A9W6TEM0</accession>
<dbReference type="AlphaFoldDB" id="A0A9W6TEM0"/>
<keyword evidence="2" id="KW-1185">Reference proteome</keyword>
<evidence type="ECO:0000313" key="2">
    <source>
        <dbReference type="Proteomes" id="UP001165083"/>
    </source>
</evidence>